<dbReference type="EMBL" id="SMFX01000001">
    <property type="protein sequence ID" value="TCK18570.1"/>
    <property type="molecule type" value="Genomic_DNA"/>
</dbReference>
<reference evidence="2 3" key="1">
    <citation type="submission" date="2019-03" db="EMBL/GenBank/DDBJ databases">
        <title>Genomic Encyclopedia of Type Strains, Phase IV (KMG-IV): sequencing the most valuable type-strain genomes for metagenomic binning, comparative biology and taxonomic classification.</title>
        <authorList>
            <person name="Goeker M."/>
        </authorList>
    </citation>
    <scope>NUCLEOTIDE SEQUENCE [LARGE SCALE GENOMIC DNA]</scope>
    <source>
        <strain evidence="2 3">DSM 19610</strain>
    </source>
</reference>
<feature type="transmembrane region" description="Helical" evidence="1">
    <location>
        <begin position="41"/>
        <end position="60"/>
    </location>
</feature>
<gene>
    <name evidence="2" type="ORF">DFR30_1849</name>
</gene>
<evidence type="ECO:0000313" key="2">
    <source>
        <dbReference type="EMBL" id="TCK18570.1"/>
    </source>
</evidence>
<evidence type="ECO:0000313" key="3">
    <source>
        <dbReference type="Proteomes" id="UP000295707"/>
    </source>
</evidence>
<keyword evidence="3" id="KW-1185">Reference proteome</keyword>
<feature type="transmembrane region" description="Helical" evidence="1">
    <location>
        <begin position="72"/>
        <end position="95"/>
    </location>
</feature>
<feature type="transmembrane region" description="Helical" evidence="1">
    <location>
        <begin position="101"/>
        <end position="123"/>
    </location>
</feature>
<feature type="transmembrane region" description="Helical" evidence="1">
    <location>
        <begin position="7"/>
        <end position="26"/>
    </location>
</feature>
<comment type="caution">
    <text evidence="2">The sequence shown here is derived from an EMBL/GenBank/DDBJ whole genome shotgun (WGS) entry which is preliminary data.</text>
</comment>
<name>A0A4R1HEG5_9GAMM</name>
<dbReference type="AlphaFoldDB" id="A0A4R1HEG5"/>
<keyword evidence="1" id="KW-0472">Membrane</keyword>
<evidence type="ECO:0000256" key="1">
    <source>
        <dbReference type="SAM" id="Phobius"/>
    </source>
</evidence>
<proteinExistence type="predicted"/>
<dbReference type="Proteomes" id="UP000295707">
    <property type="component" value="Unassembled WGS sequence"/>
</dbReference>
<keyword evidence="1" id="KW-1133">Transmembrane helix</keyword>
<sequence length="125" mass="14281">MDALIKAGGIYSFGFVIFHLMFWRIFNWGEDLRTLSFLNRAIMQVMNVSLIFTFVIFGYISLLHTKELMESALGHSLLVLIALFWLFRAIGQIVFFKLKHWGSVVFFLVFSSGAVLYGIPAAYAT</sequence>
<keyword evidence="1" id="KW-0812">Transmembrane</keyword>
<organism evidence="2 3">
    <name type="scientific">Thiogranum longum</name>
    <dbReference type="NCBI Taxonomy" id="1537524"/>
    <lineage>
        <taxon>Bacteria</taxon>
        <taxon>Pseudomonadati</taxon>
        <taxon>Pseudomonadota</taxon>
        <taxon>Gammaproteobacteria</taxon>
        <taxon>Chromatiales</taxon>
        <taxon>Ectothiorhodospiraceae</taxon>
        <taxon>Thiogranum</taxon>
    </lineage>
</organism>
<accession>A0A4R1HEG5</accession>
<protein>
    <submittedName>
        <fullName evidence="2">Uncharacterized protein</fullName>
    </submittedName>
</protein>